<gene>
    <name evidence="1" type="ORF">LCGC14_1645480</name>
</gene>
<organism evidence="1">
    <name type="scientific">marine sediment metagenome</name>
    <dbReference type="NCBI Taxonomy" id="412755"/>
    <lineage>
        <taxon>unclassified sequences</taxon>
        <taxon>metagenomes</taxon>
        <taxon>ecological metagenomes</taxon>
    </lineage>
</organism>
<proteinExistence type="predicted"/>
<feature type="non-terminal residue" evidence="1">
    <location>
        <position position="1"/>
    </location>
</feature>
<name>A0A0F9KE82_9ZZZZ</name>
<dbReference type="AlphaFoldDB" id="A0A0F9KE82"/>
<protein>
    <submittedName>
        <fullName evidence="1">Uncharacterized protein</fullName>
    </submittedName>
</protein>
<accession>A0A0F9KE82</accession>
<reference evidence="1" key="1">
    <citation type="journal article" date="2015" name="Nature">
        <title>Complex archaea that bridge the gap between prokaryotes and eukaryotes.</title>
        <authorList>
            <person name="Spang A."/>
            <person name="Saw J.H."/>
            <person name="Jorgensen S.L."/>
            <person name="Zaremba-Niedzwiedzka K."/>
            <person name="Martijn J."/>
            <person name="Lind A.E."/>
            <person name="van Eijk R."/>
            <person name="Schleper C."/>
            <person name="Guy L."/>
            <person name="Ettema T.J."/>
        </authorList>
    </citation>
    <scope>NUCLEOTIDE SEQUENCE</scope>
</reference>
<dbReference type="EMBL" id="LAZR01013765">
    <property type="protein sequence ID" value="KKM20448.1"/>
    <property type="molecule type" value="Genomic_DNA"/>
</dbReference>
<sequence length="32" mass="3498">CCAHVPKGSIACNPNAALVEQDNEFIQVEIRK</sequence>
<evidence type="ECO:0000313" key="1">
    <source>
        <dbReference type="EMBL" id="KKM20448.1"/>
    </source>
</evidence>
<comment type="caution">
    <text evidence="1">The sequence shown here is derived from an EMBL/GenBank/DDBJ whole genome shotgun (WGS) entry which is preliminary data.</text>
</comment>